<protein>
    <submittedName>
        <fullName evidence="2">Uncharacterized protein</fullName>
    </submittedName>
</protein>
<feature type="region of interest" description="Disordered" evidence="1">
    <location>
        <begin position="148"/>
        <end position="194"/>
    </location>
</feature>
<keyword evidence="3" id="KW-1185">Reference proteome</keyword>
<comment type="caution">
    <text evidence="2">The sequence shown here is derived from an EMBL/GenBank/DDBJ whole genome shotgun (WGS) entry which is preliminary data.</text>
</comment>
<proteinExistence type="predicted"/>
<evidence type="ECO:0000256" key="1">
    <source>
        <dbReference type="SAM" id="MobiDB-lite"/>
    </source>
</evidence>
<dbReference type="EMBL" id="BMXI01000006">
    <property type="protein sequence ID" value="GHC51050.1"/>
    <property type="molecule type" value="Genomic_DNA"/>
</dbReference>
<reference evidence="2" key="1">
    <citation type="journal article" date="2014" name="Int. J. Syst. Evol. Microbiol.">
        <title>Complete genome sequence of Corynebacterium casei LMG S-19264T (=DSM 44701T), isolated from a smear-ripened cheese.</title>
        <authorList>
            <consortium name="US DOE Joint Genome Institute (JGI-PGF)"/>
            <person name="Walter F."/>
            <person name="Albersmeier A."/>
            <person name="Kalinowski J."/>
            <person name="Ruckert C."/>
        </authorList>
    </citation>
    <scope>NUCLEOTIDE SEQUENCE</scope>
    <source>
        <strain evidence="2">KCTC 12988</strain>
    </source>
</reference>
<feature type="compositionally biased region" description="Polar residues" evidence="1">
    <location>
        <begin position="167"/>
        <end position="181"/>
    </location>
</feature>
<gene>
    <name evidence="2" type="ORF">GCM10007100_16520</name>
</gene>
<evidence type="ECO:0000313" key="2">
    <source>
        <dbReference type="EMBL" id="GHC51050.1"/>
    </source>
</evidence>
<evidence type="ECO:0000313" key="3">
    <source>
        <dbReference type="Proteomes" id="UP000644507"/>
    </source>
</evidence>
<dbReference type="RefSeq" id="WP_189569459.1">
    <property type="nucleotide sequence ID" value="NZ_BMXI01000006.1"/>
</dbReference>
<sequence length="194" mass="21396">MKLTLTFLIASVACIAAQAPRKEPLTKYRQLWENSLITDQPEVVGPGTEEPPSELDDYVLGGWTQSSQGYLVSLINTKDPKARVAIGPGIPNKKGFRILDVKRDPANYMSSEVLVELAGKKKWIGYEEKFLVVQQPPAVAQQNKAQMAAAQRAAQQNQKQAQPPIPTSNNNNQRSGNTKQATPRVRRVPVPPKN</sequence>
<dbReference type="AlphaFoldDB" id="A0A918TKC8"/>
<accession>A0A918TKC8</accession>
<dbReference type="Proteomes" id="UP000644507">
    <property type="component" value="Unassembled WGS sequence"/>
</dbReference>
<name>A0A918TKC8_9BACT</name>
<organism evidence="2 3">
    <name type="scientific">Roseibacillus persicicus</name>
    <dbReference type="NCBI Taxonomy" id="454148"/>
    <lineage>
        <taxon>Bacteria</taxon>
        <taxon>Pseudomonadati</taxon>
        <taxon>Verrucomicrobiota</taxon>
        <taxon>Verrucomicrobiia</taxon>
        <taxon>Verrucomicrobiales</taxon>
        <taxon>Verrucomicrobiaceae</taxon>
        <taxon>Roseibacillus</taxon>
    </lineage>
</organism>
<feature type="compositionally biased region" description="Low complexity" evidence="1">
    <location>
        <begin position="148"/>
        <end position="162"/>
    </location>
</feature>
<reference evidence="2" key="2">
    <citation type="submission" date="2020-09" db="EMBL/GenBank/DDBJ databases">
        <authorList>
            <person name="Sun Q."/>
            <person name="Kim S."/>
        </authorList>
    </citation>
    <scope>NUCLEOTIDE SEQUENCE</scope>
    <source>
        <strain evidence="2">KCTC 12988</strain>
    </source>
</reference>